<dbReference type="FunFam" id="2.10.25.10:FF:000038">
    <property type="entry name" value="Fibrillin 2"/>
    <property type="match status" value="1"/>
</dbReference>
<evidence type="ECO:0000313" key="7">
    <source>
        <dbReference type="EMBL" id="PFX25825.1"/>
    </source>
</evidence>
<feature type="disulfide bond" evidence="5">
    <location>
        <begin position="88"/>
        <end position="105"/>
    </location>
</feature>
<proteinExistence type="predicted"/>
<name>A0A2B4SBJ7_STYPI</name>
<gene>
    <name evidence="7" type="primary">FAT4</name>
    <name evidence="7" type="ORF">AWC38_SpisGene9517</name>
</gene>
<comment type="caution">
    <text evidence="5">Lacks conserved residue(s) required for the propagation of feature annotation.</text>
</comment>
<keyword evidence="3" id="KW-0677">Repeat</keyword>
<dbReference type="InterPro" id="IPR000152">
    <property type="entry name" value="EGF-type_Asp/Asn_hydroxyl_site"/>
</dbReference>
<dbReference type="OrthoDB" id="5946752at2759"/>
<dbReference type="SMART" id="SM00179">
    <property type="entry name" value="EGF_CA"/>
    <property type="match status" value="2"/>
</dbReference>
<reference evidence="8" key="1">
    <citation type="journal article" date="2017" name="bioRxiv">
        <title>Comparative analysis of the genomes of Stylophora pistillata and Acropora digitifera provides evidence for extensive differences between species of corals.</title>
        <authorList>
            <person name="Voolstra C.R."/>
            <person name="Li Y."/>
            <person name="Liew Y.J."/>
            <person name="Baumgarten S."/>
            <person name="Zoccola D."/>
            <person name="Flot J.-F."/>
            <person name="Tambutte S."/>
            <person name="Allemand D."/>
            <person name="Aranda M."/>
        </authorList>
    </citation>
    <scope>NUCLEOTIDE SEQUENCE [LARGE SCALE GENOMIC DNA]</scope>
</reference>
<dbReference type="Pfam" id="PF07645">
    <property type="entry name" value="EGF_CA"/>
    <property type="match status" value="1"/>
</dbReference>
<evidence type="ECO:0000256" key="4">
    <source>
        <dbReference type="ARBA" id="ARBA00023157"/>
    </source>
</evidence>
<feature type="domain" description="EGF-like" evidence="6">
    <location>
        <begin position="119"/>
        <end position="159"/>
    </location>
</feature>
<accession>A0A2B4SBJ7</accession>
<dbReference type="PANTHER" id="PTHR16146">
    <property type="entry name" value="INTELECTIN"/>
    <property type="match status" value="1"/>
</dbReference>
<dbReference type="EMBL" id="LSMT01000141">
    <property type="protein sequence ID" value="PFX25825.1"/>
    <property type="molecule type" value="Genomic_DNA"/>
</dbReference>
<evidence type="ECO:0000256" key="1">
    <source>
        <dbReference type="ARBA" id="ARBA00022536"/>
    </source>
</evidence>
<dbReference type="GO" id="GO:0005509">
    <property type="term" value="F:calcium ion binding"/>
    <property type="evidence" value="ECO:0007669"/>
    <property type="project" value="InterPro"/>
</dbReference>
<sequence>MSRQSLLTMDNFHYLNVTHIEETVVYDDFECTLKCLRHPLCVSVNLAAEGGLWCELLSSDKDSNPNEYKENKSSHHYYFKSACVENPCKNNSTCQRRLDEKGYSCLCSGGFMGQTCDEDIDECAYGTYTCNADAVCNNTKGSYRCTCKPGYNGDGNVCNTASTCKEAFERHGSMTSGVYTLTFGLQKIPVYCHMGNFGCGDGGWTMAIKIDGSKSTFHYDSHLWSDKNTHNITGGKTGFDLQETKLQTYWNTSFSRVCLGMKIGNQTNFIVIQKEASSLFSLIADGQYRNTLLGKNTWKTLIGKNVSLQHLCDKEGFNVHGDTRYSKARIGIIANSENECRSCNSRIGFGTGGLPEGSNTCGNEANHKSDNGEKHTKAMGYILVQ</sequence>
<dbReference type="PROSITE" id="PS01186">
    <property type="entry name" value="EGF_2"/>
    <property type="match status" value="2"/>
</dbReference>
<dbReference type="GO" id="GO:0070492">
    <property type="term" value="F:oligosaccharide binding"/>
    <property type="evidence" value="ECO:0007669"/>
    <property type="project" value="TreeGrafter"/>
</dbReference>
<keyword evidence="8" id="KW-1185">Reference proteome</keyword>
<keyword evidence="2" id="KW-0732">Signal</keyword>
<dbReference type="SUPFAM" id="SSF57196">
    <property type="entry name" value="EGF/Laminin"/>
    <property type="match status" value="2"/>
</dbReference>
<dbReference type="PROSITE" id="PS01187">
    <property type="entry name" value="EGF_CA"/>
    <property type="match status" value="1"/>
</dbReference>
<evidence type="ECO:0000256" key="2">
    <source>
        <dbReference type="ARBA" id="ARBA00022729"/>
    </source>
</evidence>
<feature type="disulfide bond" evidence="5">
    <location>
        <begin position="107"/>
        <end position="116"/>
    </location>
</feature>
<dbReference type="PANTHER" id="PTHR16146:SF46">
    <property type="entry name" value="INTELECTIN-1A-RELATED"/>
    <property type="match status" value="1"/>
</dbReference>
<comment type="caution">
    <text evidence="7">The sequence shown here is derived from an EMBL/GenBank/DDBJ whole genome shotgun (WGS) entry which is preliminary data.</text>
</comment>
<evidence type="ECO:0000256" key="5">
    <source>
        <dbReference type="PROSITE-ProRule" id="PRU00076"/>
    </source>
</evidence>
<dbReference type="PROSITE" id="PS00010">
    <property type="entry name" value="ASX_HYDROXYL"/>
    <property type="match status" value="1"/>
</dbReference>
<feature type="domain" description="EGF-like" evidence="6">
    <location>
        <begin position="79"/>
        <end position="117"/>
    </location>
</feature>
<protein>
    <submittedName>
        <fullName evidence="7">Protocadherin Fat 4</fullName>
    </submittedName>
</protein>
<dbReference type="Proteomes" id="UP000225706">
    <property type="component" value="Unassembled WGS sequence"/>
</dbReference>
<evidence type="ECO:0000313" key="8">
    <source>
        <dbReference type="Proteomes" id="UP000225706"/>
    </source>
</evidence>
<dbReference type="STRING" id="50429.A0A2B4SBJ7"/>
<keyword evidence="4 5" id="KW-1015">Disulfide bond</keyword>
<evidence type="ECO:0000256" key="3">
    <source>
        <dbReference type="ARBA" id="ARBA00022737"/>
    </source>
</evidence>
<dbReference type="InterPro" id="IPR018097">
    <property type="entry name" value="EGF_Ca-bd_CS"/>
</dbReference>
<dbReference type="InterPro" id="IPR000742">
    <property type="entry name" value="EGF"/>
</dbReference>
<dbReference type="AlphaFoldDB" id="A0A2B4SBJ7"/>
<dbReference type="PROSITE" id="PS50026">
    <property type="entry name" value="EGF_3"/>
    <property type="match status" value="2"/>
</dbReference>
<dbReference type="SMART" id="SM00181">
    <property type="entry name" value="EGF"/>
    <property type="match status" value="2"/>
</dbReference>
<organism evidence="7 8">
    <name type="scientific">Stylophora pistillata</name>
    <name type="common">Smooth cauliflower coral</name>
    <dbReference type="NCBI Taxonomy" id="50429"/>
    <lineage>
        <taxon>Eukaryota</taxon>
        <taxon>Metazoa</taxon>
        <taxon>Cnidaria</taxon>
        <taxon>Anthozoa</taxon>
        <taxon>Hexacorallia</taxon>
        <taxon>Scleractinia</taxon>
        <taxon>Astrocoeniina</taxon>
        <taxon>Pocilloporidae</taxon>
        <taxon>Stylophora</taxon>
    </lineage>
</organism>
<dbReference type="Gene3D" id="2.10.25.10">
    <property type="entry name" value="Laminin"/>
    <property type="match status" value="2"/>
</dbReference>
<dbReference type="InterPro" id="IPR049883">
    <property type="entry name" value="NOTCH1_EGF-like"/>
</dbReference>
<dbReference type="PROSITE" id="PS00022">
    <property type="entry name" value="EGF_1"/>
    <property type="match status" value="1"/>
</dbReference>
<evidence type="ECO:0000259" key="6">
    <source>
        <dbReference type="PROSITE" id="PS50026"/>
    </source>
</evidence>
<keyword evidence="1 5" id="KW-0245">EGF-like domain</keyword>
<dbReference type="CDD" id="cd00054">
    <property type="entry name" value="EGF_CA"/>
    <property type="match status" value="1"/>
</dbReference>
<dbReference type="InterPro" id="IPR001881">
    <property type="entry name" value="EGF-like_Ca-bd_dom"/>
</dbReference>
<dbReference type="GO" id="GO:0005615">
    <property type="term" value="C:extracellular space"/>
    <property type="evidence" value="ECO:0007669"/>
    <property type="project" value="TreeGrafter"/>
</dbReference>